<evidence type="ECO:0000313" key="1">
    <source>
        <dbReference type="EMBL" id="EEQ07755.1"/>
    </source>
</evidence>
<organism evidence="1 2">
    <name type="scientific">Yersinia bercovieri ATCC 43970</name>
    <dbReference type="NCBI Taxonomy" id="349968"/>
    <lineage>
        <taxon>Bacteria</taxon>
        <taxon>Pseudomonadati</taxon>
        <taxon>Pseudomonadota</taxon>
        <taxon>Gammaproteobacteria</taxon>
        <taxon>Enterobacterales</taxon>
        <taxon>Yersiniaceae</taxon>
        <taxon>Yersinia</taxon>
    </lineage>
</organism>
<dbReference type="EMBL" id="AALC02000008">
    <property type="protein sequence ID" value="EEQ07755.1"/>
    <property type="molecule type" value="Genomic_DNA"/>
</dbReference>
<comment type="caution">
    <text evidence="1">The sequence shown here is derived from an EMBL/GenBank/DDBJ whole genome shotgun (WGS) entry which is preliminary data.</text>
</comment>
<reference evidence="1" key="1">
    <citation type="submission" date="2008-12" db="EMBL/GenBank/DDBJ databases">
        <title>Annotation of the Yersinia bercovieri ATCC 43970 genome.</title>
        <authorList>
            <person name="Read T.D."/>
            <person name="Akmal A."/>
            <person name="Bishop-Lilly K."/>
            <person name="Chen P.E."/>
            <person name="Cook C."/>
            <person name="Kiley M.P."/>
            <person name="Lentz S."/>
            <person name="Mateczun A."/>
            <person name="Nagarajan N."/>
            <person name="Nolan N."/>
            <person name="Osborne B.I."/>
            <person name="Pop M."/>
            <person name="Sozhamannan S."/>
            <person name="Stewart A.C."/>
            <person name="Sulakvelidze A."/>
            <person name="Thomason B."/>
            <person name="Willner K."/>
            <person name="Zwick M.E."/>
        </authorList>
    </citation>
    <scope>NUCLEOTIDE SEQUENCE [LARGE SCALE GENOMIC DNA]</scope>
    <source>
        <strain evidence="1">ATCC 43970</strain>
    </source>
</reference>
<name>A0ABM9Y238_YERBE</name>
<proteinExistence type="predicted"/>
<gene>
    <name evidence="1" type="ORF">yberc0001_33220</name>
</gene>
<sequence length="38" mass="4041">MPYIYRLKYGPRCSSGSIAGGNVIPAKVLLSIVQVCVS</sequence>
<dbReference type="Proteomes" id="UP000010319">
    <property type="component" value="Unassembled WGS sequence"/>
</dbReference>
<keyword evidence="2" id="KW-1185">Reference proteome</keyword>
<accession>A0ABM9Y238</accession>
<evidence type="ECO:0000313" key="2">
    <source>
        <dbReference type="Proteomes" id="UP000010319"/>
    </source>
</evidence>
<protein>
    <submittedName>
        <fullName evidence="1">Uncharacterized protein</fullName>
    </submittedName>
</protein>